<feature type="compositionally biased region" description="Basic residues" evidence="1">
    <location>
        <begin position="615"/>
        <end position="635"/>
    </location>
</feature>
<feature type="region of interest" description="Disordered" evidence="1">
    <location>
        <begin position="601"/>
        <end position="649"/>
    </location>
</feature>
<dbReference type="KEGG" id="tnl:113508871"/>
<evidence type="ECO:0000256" key="1">
    <source>
        <dbReference type="SAM" id="MobiDB-lite"/>
    </source>
</evidence>
<feature type="region of interest" description="Disordered" evidence="1">
    <location>
        <begin position="180"/>
        <end position="199"/>
    </location>
</feature>
<dbReference type="OrthoDB" id="6930132at2759"/>
<keyword evidence="2" id="KW-1185">Reference proteome</keyword>
<reference evidence="3" key="1">
    <citation type="submission" date="2025-08" db="UniProtKB">
        <authorList>
            <consortium name="RefSeq"/>
        </authorList>
    </citation>
    <scope>IDENTIFICATION</scope>
</reference>
<feature type="compositionally biased region" description="Polar residues" evidence="1">
    <location>
        <begin position="764"/>
        <end position="776"/>
    </location>
</feature>
<proteinExistence type="predicted"/>
<organism evidence="2 3">
    <name type="scientific">Trichoplusia ni</name>
    <name type="common">Cabbage looper</name>
    <dbReference type="NCBI Taxonomy" id="7111"/>
    <lineage>
        <taxon>Eukaryota</taxon>
        <taxon>Metazoa</taxon>
        <taxon>Ecdysozoa</taxon>
        <taxon>Arthropoda</taxon>
        <taxon>Hexapoda</taxon>
        <taxon>Insecta</taxon>
        <taxon>Pterygota</taxon>
        <taxon>Neoptera</taxon>
        <taxon>Endopterygota</taxon>
        <taxon>Lepidoptera</taxon>
        <taxon>Glossata</taxon>
        <taxon>Ditrysia</taxon>
        <taxon>Noctuoidea</taxon>
        <taxon>Noctuidae</taxon>
        <taxon>Plusiinae</taxon>
        <taxon>Trichoplusia</taxon>
    </lineage>
</organism>
<sequence>MDYTITDFWWRGPPATGTITPRTSFLPMPDFSGIFVTPSQSYSFEPEIITTEFKVIRDSPSPRTYPKGFTPSFTFEETLDYGTTHLSSYQPRQPGPGVYLGPSGEMPLTPDTTFIPTRNTKTTPYHRAKLTLKSSTKKPIVYVTLPTTQEPEHFNTDKEANINGGAITDTAISYTEVNTNDPPYEQGPLPPEQHHDVTPGLNTNDPQFQPGPFPPGPLPLDEDKAYLTPIAMNTTKHPHTLHPNISKFVQEWLFEKINASEFNPELVNLSIFNPSLSTWIFYHPEIHSYTPIFDTTTETEPEYLSETPIYFTPNYSAPGVDPSELQREGIISTPDGPTATGIQEGMIVEDAQGFPKLGTSPITEEPLRTTMVDGRPANIPEGVEFSTPSTAGDVLQGKITEEITEDPLKLYLDDIYSEADRLGMGYMSVFLVRITKLVATAKKEHIQPVLMHTEHTLTRMFDDARLAYLGQPLLRVTMSLAIGIAAPELDELQSYASMVYFMLLNRKKTGAVDVNSIMDYADTLYTDEDGESLFMALKQFEDFPNTTMPGKMICEVLIEAFMAPHKRLKGTERGQRLIDSVNFALESRFPHLKNVRRHWNFRSMNNGPKSPISKTSHKQRHHGFNNRKASLRRNKNNNSDTTHRPHKRSRIVKDPTEKLHDEYNYERLLRRNMYKPNSLELQSERDRTATTTNTQKRFNIITPGYNMQPATKSTKKTTTTPWAQTFPHLEMRRTTDYYYELKKTGSKPGYRTESRTTNLHQKPSQIYKSNDKTTSATRKKRKLETTKRLDYRRRHKHEKSSKEVKNDLLRMIVEGSSYSDEEEALKLNLISAMIHGNRTFERTEINETMLRAFLKEQEELQGIPSDETNSLNDPHSTDGKKNTYQKYKIEY</sequence>
<accession>A0A7E5X5G5</accession>
<gene>
    <name evidence="3" type="primary">LOC113508871</name>
</gene>
<feature type="compositionally biased region" description="Polar residues" evidence="1">
    <location>
        <begin position="602"/>
        <end position="614"/>
    </location>
</feature>
<feature type="region of interest" description="Disordered" evidence="1">
    <location>
        <begin position="862"/>
        <end position="891"/>
    </location>
</feature>
<dbReference type="AlphaFoldDB" id="A0A7E5X5G5"/>
<feature type="region of interest" description="Disordered" evidence="1">
    <location>
        <begin position="764"/>
        <end position="787"/>
    </location>
</feature>
<evidence type="ECO:0000313" key="2">
    <source>
        <dbReference type="Proteomes" id="UP000322000"/>
    </source>
</evidence>
<evidence type="ECO:0000313" key="3">
    <source>
        <dbReference type="RefSeq" id="XP_026747831.1"/>
    </source>
</evidence>
<feature type="compositionally biased region" description="Basic and acidic residues" evidence="1">
    <location>
        <begin position="875"/>
        <end position="891"/>
    </location>
</feature>
<name>A0A7E5X5G5_TRINI</name>
<protein>
    <submittedName>
        <fullName evidence="3">Uncharacterized protein LOC113508871</fullName>
    </submittedName>
</protein>
<dbReference type="GeneID" id="113508871"/>
<dbReference type="InParanoid" id="A0A7E5X5G5"/>
<dbReference type="Proteomes" id="UP000322000">
    <property type="component" value="Chromosome 3"/>
</dbReference>
<dbReference type="RefSeq" id="XP_026747831.1">
    <property type="nucleotide sequence ID" value="XM_026892030.1"/>
</dbReference>